<keyword evidence="4" id="KW-1185">Reference proteome</keyword>
<dbReference type="Proteomes" id="UP001596022">
    <property type="component" value="Unassembled WGS sequence"/>
</dbReference>
<protein>
    <submittedName>
        <fullName evidence="3">MarR family winged helix-turn-helix transcriptional regulator</fullName>
    </submittedName>
</protein>
<reference evidence="4" key="1">
    <citation type="journal article" date="2019" name="Int. J. Syst. Evol. Microbiol.">
        <title>The Global Catalogue of Microorganisms (GCM) 10K type strain sequencing project: providing services to taxonomists for standard genome sequencing and annotation.</title>
        <authorList>
            <consortium name="The Broad Institute Genomics Platform"/>
            <consortium name="The Broad Institute Genome Sequencing Center for Infectious Disease"/>
            <person name="Wu L."/>
            <person name="Ma J."/>
        </authorList>
    </citation>
    <scope>NUCLEOTIDE SEQUENCE [LARGE SCALE GENOMIC DNA]</scope>
    <source>
        <strain evidence="4">CGMCC 1.16306</strain>
    </source>
</reference>
<accession>A0ABV9GLR9</accession>
<sequence>MAEIDTIKTENNATIERQLRFVAAIIKERGRQLLKDVGITPPQFVALQWISDEEGMTIGELSARVYVPFSTATDMIDRLEERELVKRVKDENDKRLVRIHLQPKGLDLIRSVIHKRQDFLEEKLGHLSEEEIRGFQNGLNHLYQEIKKDFK</sequence>
<dbReference type="EMBL" id="JBHSFW010000001">
    <property type="protein sequence ID" value="MFC4618180.1"/>
    <property type="molecule type" value="Genomic_DNA"/>
</dbReference>
<evidence type="ECO:0000256" key="1">
    <source>
        <dbReference type="ARBA" id="ARBA00023125"/>
    </source>
</evidence>
<dbReference type="InterPro" id="IPR039422">
    <property type="entry name" value="MarR/SlyA-like"/>
</dbReference>
<feature type="domain" description="HTH marR-type" evidence="2">
    <location>
        <begin position="12"/>
        <end position="144"/>
    </location>
</feature>
<proteinExistence type="predicted"/>
<dbReference type="SUPFAM" id="SSF46785">
    <property type="entry name" value="Winged helix' DNA-binding domain"/>
    <property type="match status" value="1"/>
</dbReference>
<dbReference type="Pfam" id="PF01047">
    <property type="entry name" value="MarR"/>
    <property type="match status" value="1"/>
</dbReference>
<evidence type="ECO:0000313" key="3">
    <source>
        <dbReference type="EMBL" id="MFC4618180.1"/>
    </source>
</evidence>
<dbReference type="PANTHER" id="PTHR33164:SF99">
    <property type="entry name" value="MARR FAMILY REGULATORY PROTEIN"/>
    <property type="match status" value="1"/>
</dbReference>
<dbReference type="RefSeq" id="WP_376845181.1">
    <property type="nucleotide sequence ID" value="NZ_JBHSFW010000001.1"/>
</dbReference>
<dbReference type="SMART" id="SM00347">
    <property type="entry name" value="HTH_MARR"/>
    <property type="match status" value="1"/>
</dbReference>
<dbReference type="Gene3D" id="1.10.10.10">
    <property type="entry name" value="Winged helix-like DNA-binding domain superfamily/Winged helix DNA-binding domain"/>
    <property type="match status" value="1"/>
</dbReference>
<keyword evidence="1" id="KW-0238">DNA-binding</keyword>
<dbReference type="PANTHER" id="PTHR33164">
    <property type="entry name" value="TRANSCRIPTIONAL REGULATOR, MARR FAMILY"/>
    <property type="match status" value="1"/>
</dbReference>
<evidence type="ECO:0000259" key="2">
    <source>
        <dbReference type="PROSITE" id="PS50995"/>
    </source>
</evidence>
<gene>
    <name evidence="3" type="ORF">ACFO4N_05495</name>
</gene>
<dbReference type="PROSITE" id="PS50995">
    <property type="entry name" value="HTH_MARR_2"/>
    <property type="match status" value="1"/>
</dbReference>
<dbReference type="PRINTS" id="PR00598">
    <property type="entry name" value="HTHMARR"/>
</dbReference>
<name>A0ABV9GLR9_9BACL</name>
<dbReference type="InterPro" id="IPR000835">
    <property type="entry name" value="HTH_MarR-typ"/>
</dbReference>
<dbReference type="InterPro" id="IPR036388">
    <property type="entry name" value="WH-like_DNA-bd_sf"/>
</dbReference>
<evidence type="ECO:0000313" key="4">
    <source>
        <dbReference type="Proteomes" id="UP001596022"/>
    </source>
</evidence>
<comment type="caution">
    <text evidence="3">The sequence shown here is derived from an EMBL/GenBank/DDBJ whole genome shotgun (WGS) entry which is preliminary data.</text>
</comment>
<organism evidence="3 4">
    <name type="scientific">Camelliibacillus cellulosilyticus</name>
    <dbReference type="NCBI Taxonomy" id="2174486"/>
    <lineage>
        <taxon>Bacteria</taxon>
        <taxon>Bacillati</taxon>
        <taxon>Bacillota</taxon>
        <taxon>Bacilli</taxon>
        <taxon>Bacillales</taxon>
        <taxon>Sporolactobacillaceae</taxon>
        <taxon>Camelliibacillus</taxon>
    </lineage>
</organism>
<dbReference type="InterPro" id="IPR036390">
    <property type="entry name" value="WH_DNA-bd_sf"/>
</dbReference>